<dbReference type="Proteomes" id="UP000671828">
    <property type="component" value="Chromosome"/>
</dbReference>
<dbReference type="RefSeq" id="WP_204840607.1">
    <property type="nucleotide sequence ID" value="NZ_JAFBCL010000001.1"/>
</dbReference>
<evidence type="ECO:0000313" key="2">
    <source>
        <dbReference type="EMBL" id="QTR03831.1"/>
    </source>
</evidence>
<evidence type="ECO:0000313" key="1">
    <source>
        <dbReference type="EMBL" id="MBM7809505.1"/>
    </source>
</evidence>
<dbReference type="EMBL" id="CP072788">
    <property type="protein sequence ID" value="QTR03831.1"/>
    <property type="molecule type" value="Genomic_DNA"/>
</dbReference>
<protein>
    <submittedName>
        <fullName evidence="2">Uncharacterized protein</fullName>
    </submittedName>
</protein>
<gene>
    <name evidence="2" type="ORF">J7S33_01980</name>
    <name evidence="1" type="ORF">JOE68_000370</name>
</gene>
<reference evidence="1 4" key="1">
    <citation type="submission" date="2021-01" db="EMBL/GenBank/DDBJ databases">
        <title>Sequencing the genomes of 1000 actinobacteria strains.</title>
        <authorList>
            <person name="Klenk H.-P."/>
        </authorList>
    </citation>
    <scope>NUCLEOTIDE SEQUENCE [LARGE SCALE GENOMIC DNA]</scope>
    <source>
        <strain evidence="1 4">DSM 44581</strain>
    </source>
</reference>
<keyword evidence="4" id="KW-1185">Reference proteome</keyword>
<sequence length="130" mass="14171">MQLLSLDRHLQYERESLGRYPRNSDGAIEWCAVAGGLVLCSMESDSIELSAAIRQFAPKADSLIFFWESLAVPSVEMGLESSISHLPDITESVPELWIYSPGDRVVVESSFSGVVTAAHVPVDADDRSSA</sequence>
<proteinExistence type="predicted"/>
<evidence type="ECO:0000313" key="3">
    <source>
        <dbReference type="Proteomes" id="UP000671828"/>
    </source>
</evidence>
<dbReference type="Proteomes" id="UP001195724">
    <property type="component" value="Unassembled WGS sequence"/>
</dbReference>
<evidence type="ECO:0000313" key="4">
    <source>
        <dbReference type="Proteomes" id="UP001195724"/>
    </source>
</evidence>
<dbReference type="EMBL" id="JAFBCL010000001">
    <property type="protein sequence ID" value="MBM7809505.1"/>
    <property type="molecule type" value="Genomic_DNA"/>
</dbReference>
<name>A0A8T8HZI4_9PSEU</name>
<reference evidence="2" key="2">
    <citation type="submission" date="2021-04" db="EMBL/GenBank/DDBJ databases">
        <title>Saccharothrix algeriensis WGS.</title>
        <authorList>
            <person name="Stuskova K."/>
            <person name="Hakalova E."/>
            <person name="Tebbal A.B."/>
            <person name="Eichmeier A."/>
        </authorList>
    </citation>
    <scope>NUCLEOTIDE SEQUENCE</scope>
    <source>
        <strain evidence="2">NRRL B-24137</strain>
    </source>
</reference>
<accession>A0A8T8HZI4</accession>
<organism evidence="2 3">
    <name type="scientific">Saccharothrix algeriensis</name>
    <dbReference type="NCBI Taxonomy" id="173560"/>
    <lineage>
        <taxon>Bacteria</taxon>
        <taxon>Bacillati</taxon>
        <taxon>Actinomycetota</taxon>
        <taxon>Actinomycetes</taxon>
        <taxon>Pseudonocardiales</taxon>
        <taxon>Pseudonocardiaceae</taxon>
        <taxon>Saccharothrix</taxon>
    </lineage>
</organism>
<dbReference type="AlphaFoldDB" id="A0A8T8HZI4"/>